<feature type="compositionally biased region" description="Basic and acidic residues" evidence="1">
    <location>
        <begin position="110"/>
        <end position="119"/>
    </location>
</feature>
<feature type="compositionally biased region" description="Polar residues" evidence="1">
    <location>
        <begin position="120"/>
        <end position="131"/>
    </location>
</feature>
<dbReference type="VEuPathDB" id="FungiDB:SAPIO_CDS2045"/>
<keyword evidence="4" id="KW-1185">Reference proteome</keyword>
<dbReference type="HOGENOM" id="CLU_571278_0_0_1"/>
<keyword evidence="2" id="KW-0812">Transmembrane</keyword>
<keyword evidence="2" id="KW-1133">Transmembrane helix</keyword>
<organism evidence="3 4">
    <name type="scientific">Pseudallescheria apiosperma</name>
    <name type="common">Scedosporium apiospermum</name>
    <dbReference type="NCBI Taxonomy" id="563466"/>
    <lineage>
        <taxon>Eukaryota</taxon>
        <taxon>Fungi</taxon>
        <taxon>Dikarya</taxon>
        <taxon>Ascomycota</taxon>
        <taxon>Pezizomycotina</taxon>
        <taxon>Sordariomycetes</taxon>
        <taxon>Hypocreomycetidae</taxon>
        <taxon>Microascales</taxon>
        <taxon>Microascaceae</taxon>
        <taxon>Scedosporium</taxon>
    </lineage>
</organism>
<accession>A0A084GD45</accession>
<proteinExistence type="predicted"/>
<sequence>MDLMKTLWSLSNPPDSVLRDLERLFVWYEESVQKVRESSRCLDNRPCPKQDVRAVVLFLILILKKNPTVPLDEILEGLEKAPASAQAAAPVALPGGNAIASGSGSNYKGKQVERPRSSRDQSNSKGTQTDESLGHGDSSDQQPLPPRFTLPIAQIPSHLAHINRHDGLSQAMKLLFFLDIDLQPNASPGVEVEHALVGLRASHWEGGQTLEQLIGDLYPNEGNADDESGAGIQASKLRFRYLRLHANLSIKWTSHLPEHLSFDFEEGAKTLRLFGHPLLLDVASFAAVGRVNPAQSMNESIPFGSYSPTFLYETLQTYKLLFPHRDRHWARKHLGQPSLISKAWHRILSLTPDEPEQLTVTDTFANRHKLKAYDRPLTNRRELFKRYPHWAVRLHILYEEALDPSPTWWWQRWTERRKGPRHAYTVACVALLLALLFGIAATALAAVQLWVAYCDWQGDDVPPGCCVRGGGKKTAEGG</sequence>
<dbReference type="KEGG" id="sapo:SAPIO_CDS2045"/>
<feature type="region of interest" description="Disordered" evidence="1">
    <location>
        <begin position="99"/>
        <end position="149"/>
    </location>
</feature>
<evidence type="ECO:0000313" key="4">
    <source>
        <dbReference type="Proteomes" id="UP000028545"/>
    </source>
</evidence>
<evidence type="ECO:0000256" key="1">
    <source>
        <dbReference type="SAM" id="MobiDB-lite"/>
    </source>
</evidence>
<keyword evidence="2" id="KW-0472">Membrane</keyword>
<evidence type="ECO:0000313" key="3">
    <source>
        <dbReference type="EMBL" id="KEZ45257.1"/>
    </source>
</evidence>
<dbReference type="EMBL" id="JOWA01000085">
    <property type="protein sequence ID" value="KEZ45257.1"/>
    <property type="molecule type" value="Genomic_DNA"/>
</dbReference>
<dbReference type="Proteomes" id="UP000028545">
    <property type="component" value="Unassembled WGS sequence"/>
</dbReference>
<reference evidence="3 4" key="1">
    <citation type="journal article" date="2014" name="Genome Announc.">
        <title>Draft genome sequence of the pathogenic fungus Scedosporium apiospermum.</title>
        <authorList>
            <person name="Vandeputte P."/>
            <person name="Ghamrawi S."/>
            <person name="Rechenmann M."/>
            <person name="Iltis A."/>
            <person name="Giraud S."/>
            <person name="Fleury M."/>
            <person name="Thornton C."/>
            <person name="Delhaes L."/>
            <person name="Meyer W."/>
            <person name="Papon N."/>
            <person name="Bouchara J.P."/>
        </authorList>
    </citation>
    <scope>NUCLEOTIDE SEQUENCE [LARGE SCALE GENOMIC DNA]</scope>
    <source>
        <strain evidence="3 4">IHEM 14462</strain>
    </source>
</reference>
<comment type="caution">
    <text evidence="3">The sequence shown here is derived from an EMBL/GenBank/DDBJ whole genome shotgun (WGS) entry which is preliminary data.</text>
</comment>
<dbReference type="GeneID" id="27721117"/>
<protein>
    <submittedName>
        <fullName evidence="3">Uncharacterized protein</fullName>
    </submittedName>
</protein>
<name>A0A084GD45_PSEDA</name>
<dbReference type="OrthoDB" id="5428890at2759"/>
<gene>
    <name evidence="3" type="ORF">SAPIO_CDS2045</name>
</gene>
<dbReference type="RefSeq" id="XP_016645056.1">
    <property type="nucleotide sequence ID" value="XM_016785178.1"/>
</dbReference>
<evidence type="ECO:0000256" key="2">
    <source>
        <dbReference type="SAM" id="Phobius"/>
    </source>
</evidence>
<dbReference type="AlphaFoldDB" id="A0A084GD45"/>
<feature type="transmembrane region" description="Helical" evidence="2">
    <location>
        <begin position="423"/>
        <end position="453"/>
    </location>
</feature>